<dbReference type="EMBL" id="CP038852">
    <property type="protein sequence ID" value="QIZ20887.1"/>
    <property type="molecule type" value="Genomic_DNA"/>
</dbReference>
<proteinExistence type="inferred from homology"/>
<dbReference type="GO" id="GO:0009423">
    <property type="term" value="P:chorismate biosynthetic process"/>
    <property type="evidence" value="ECO:0007669"/>
    <property type="project" value="UniProtKB-UniRule"/>
</dbReference>
<evidence type="ECO:0000256" key="1">
    <source>
        <dbReference type="ARBA" id="ARBA00004811"/>
    </source>
</evidence>
<feature type="domain" description="Enolpyruvate transferase" evidence="9">
    <location>
        <begin position="9"/>
        <end position="432"/>
    </location>
</feature>
<sequence>MPKTLIIKDKIKKFNKKIQVSGDKSLSIRWVLLASQAIGKSKGFNLLMSEDVLAAIDSIKKLGIKVRMKKNYCEIVGNGINGFKYKKNLTIDAKNSGTLGRLILGLLIKSPKKIKVIGDKSLSKRDFSRVTTPLEKFGVKFTYKIKNKLPLIILGTQSAKSIKYLENRGSAQCKSSVMLAALNASGTTSIKAKKSRNHTELLFKYLKIPIKVSKTKKFDFIDVKRPKRINAFNYQIPGDISSSAFFMVLTTLADNSKLLVKNVNINPSRVGVITILKKMGAKIILKNQKNYRGEKISDILIKSSKKLKAINCPVELNSSAIDEFLVIFLIAAKAKGISYFKGLSELNQKESPRLIWGSKILNMMGIKTNLTKDSIKIYGQPNLEIKKLITVKNYLKDHRVFMMSTIAALTFGGKWKIHDKDSINTSFPSFLKIIKDMNHSSL</sequence>
<evidence type="ECO:0000256" key="2">
    <source>
        <dbReference type="ARBA" id="ARBA00009948"/>
    </source>
</evidence>
<gene>
    <name evidence="10" type="primary">aroA</name>
    <name evidence="10" type="ORF">E5R92_03705</name>
</gene>
<dbReference type="Gene3D" id="3.65.10.10">
    <property type="entry name" value="Enolpyruvate transferase domain"/>
    <property type="match status" value="2"/>
</dbReference>
<dbReference type="KEGG" id="peg:E5R92_03705"/>
<dbReference type="SUPFAM" id="SSF55205">
    <property type="entry name" value="EPT/RTPC-like"/>
    <property type="match status" value="1"/>
</dbReference>
<keyword evidence="11" id="KW-1185">Reference proteome</keyword>
<evidence type="ECO:0000256" key="5">
    <source>
        <dbReference type="ARBA" id="ARBA00022679"/>
    </source>
</evidence>
<dbReference type="PANTHER" id="PTHR21090">
    <property type="entry name" value="AROM/DEHYDROQUINATE SYNTHASE"/>
    <property type="match status" value="1"/>
</dbReference>
<dbReference type="InterPro" id="IPR036968">
    <property type="entry name" value="Enolpyruvate_Tfrase_sf"/>
</dbReference>
<dbReference type="InterPro" id="IPR001986">
    <property type="entry name" value="Enolpyruvate_Tfrase_dom"/>
</dbReference>
<evidence type="ECO:0000256" key="7">
    <source>
        <dbReference type="ARBA" id="ARBA00044633"/>
    </source>
</evidence>
<dbReference type="GO" id="GO:0003866">
    <property type="term" value="F:3-phosphoshikimate 1-carboxyvinyltransferase activity"/>
    <property type="evidence" value="ECO:0007669"/>
    <property type="project" value="UniProtKB-UniRule"/>
</dbReference>
<keyword evidence="4" id="KW-0028">Amino-acid biosynthesis</keyword>
<dbReference type="InterPro" id="IPR006264">
    <property type="entry name" value="EPSP_synthase"/>
</dbReference>
<evidence type="ECO:0000313" key="11">
    <source>
        <dbReference type="Proteomes" id="UP000501094"/>
    </source>
</evidence>
<dbReference type="UniPathway" id="UPA00053">
    <property type="reaction ID" value="UER00089"/>
</dbReference>
<keyword evidence="6" id="KW-0057">Aromatic amino acid biosynthesis</keyword>
<dbReference type="GO" id="GO:0008652">
    <property type="term" value="P:amino acid biosynthetic process"/>
    <property type="evidence" value="ECO:0007669"/>
    <property type="project" value="UniProtKB-KW"/>
</dbReference>
<comment type="pathway">
    <text evidence="1">Metabolic intermediate biosynthesis; chorismate biosynthesis; chorismate from D-erythrose 4-phosphate and phosphoenolpyruvate: step 6/7.</text>
</comment>
<dbReference type="RefSeq" id="WP_168606765.1">
    <property type="nucleotide sequence ID" value="NZ_CP038852.1"/>
</dbReference>
<comment type="similarity">
    <text evidence="2">Belongs to the EPSP synthase family.</text>
</comment>
<keyword evidence="5 10" id="KW-0808">Transferase</keyword>
<dbReference type="InterPro" id="IPR013792">
    <property type="entry name" value="RNA3'P_cycl/enolpyr_Trfase_a/b"/>
</dbReference>
<organism evidence="10 11">
    <name type="scientific">Candidatus Pelagibacter giovannonii</name>
    <dbReference type="NCBI Taxonomy" id="2563896"/>
    <lineage>
        <taxon>Bacteria</taxon>
        <taxon>Pseudomonadati</taxon>
        <taxon>Pseudomonadota</taxon>
        <taxon>Alphaproteobacteria</taxon>
        <taxon>Candidatus Pelagibacterales</taxon>
        <taxon>Candidatus Pelagibacteraceae</taxon>
        <taxon>Candidatus Pelagibacter</taxon>
    </lineage>
</organism>
<evidence type="ECO:0000313" key="10">
    <source>
        <dbReference type="EMBL" id="QIZ20887.1"/>
    </source>
</evidence>
<dbReference type="NCBIfam" id="TIGR01356">
    <property type="entry name" value="aroA"/>
    <property type="match status" value="1"/>
</dbReference>
<comment type="catalytic activity">
    <reaction evidence="7">
        <text>3-phosphoshikimate + phosphoenolpyruvate = 5-O-(1-carboxyvinyl)-3-phosphoshikimate + phosphate</text>
        <dbReference type="Rhea" id="RHEA:21256"/>
        <dbReference type="ChEBI" id="CHEBI:43474"/>
        <dbReference type="ChEBI" id="CHEBI:57701"/>
        <dbReference type="ChEBI" id="CHEBI:58702"/>
        <dbReference type="ChEBI" id="CHEBI:145989"/>
        <dbReference type="EC" id="2.5.1.19"/>
    </reaction>
    <physiologicalReaction direction="left-to-right" evidence="7">
        <dbReference type="Rhea" id="RHEA:21257"/>
    </physiologicalReaction>
</comment>
<dbReference type="AlphaFoldDB" id="A0A6H1Q1U4"/>
<dbReference type="PANTHER" id="PTHR21090:SF5">
    <property type="entry name" value="PENTAFUNCTIONAL AROM POLYPEPTIDE"/>
    <property type="match status" value="1"/>
</dbReference>
<dbReference type="GO" id="GO:0009073">
    <property type="term" value="P:aromatic amino acid family biosynthetic process"/>
    <property type="evidence" value="ECO:0007669"/>
    <property type="project" value="UniProtKB-KW"/>
</dbReference>
<evidence type="ECO:0000256" key="3">
    <source>
        <dbReference type="ARBA" id="ARBA00012450"/>
    </source>
</evidence>
<evidence type="ECO:0000259" key="9">
    <source>
        <dbReference type="Pfam" id="PF00275"/>
    </source>
</evidence>
<dbReference type="EC" id="2.5.1.19" evidence="3 8"/>
<evidence type="ECO:0000256" key="6">
    <source>
        <dbReference type="ARBA" id="ARBA00023141"/>
    </source>
</evidence>
<protein>
    <recommendedName>
        <fullName evidence="3 8">3-phosphoshikimate 1-carboxyvinyltransferase</fullName>
        <ecNumber evidence="3 8">2.5.1.19</ecNumber>
    </recommendedName>
</protein>
<accession>A0A6H1Q1U4</accession>
<name>A0A6H1Q1U4_9PROT</name>
<dbReference type="Pfam" id="PF00275">
    <property type="entry name" value="EPSP_synthase"/>
    <property type="match status" value="1"/>
</dbReference>
<dbReference type="PIRSF" id="PIRSF000505">
    <property type="entry name" value="EPSPS"/>
    <property type="match status" value="1"/>
</dbReference>
<dbReference type="Proteomes" id="UP000501094">
    <property type="component" value="Chromosome"/>
</dbReference>
<evidence type="ECO:0000256" key="4">
    <source>
        <dbReference type="ARBA" id="ARBA00022605"/>
    </source>
</evidence>
<reference evidence="10 11" key="1">
    <citation type="journal article" date="2020" name="Nat. Microbiol.">
        <title>Lysogenic host-virus interactions in SAR11 marine bacteria.</title>
        <authorList>
            <person name="Morris R.M."/>
            <person name="Cain K.R."/>
            <person name="Hvorecny K.L."/>
            <person name="Kollman J.M."/>
        </authorList>
    </citation>
    <scope>NUCLEOTIDE SEQUENCE [LARGE SCALE GENOMIC DNA]</scope>
    <source>
        <strain evidence="10 11">NP1</strain>
    </source>
</reference>
<evidence type="ECO:0000256" key="8">
    <source>
        <dbReference type="NCBIfam" id="TIGR01356"/>
    </source>
</evidence>